<evidence type="ECO:0000313" key="4">
    <source>
        <dbReference type="Proteomes" id="UP000325218"/>
    </source>
</evidence>
<feature type="region of interest" description="Disordered" evidence="1">
    <location>
        <begin position="28"/>
        <end position="78"/>
    </location>
</feature>
<name>A0A5D0D432_9BACL</name>
<dbReference type="Gene3D" id="3.10.450.420">
    <property type="match status" value="1"/>
</dbReference>
<dbReference type="Proteomes" id="UP000325218">
    <property type="component" value="Unassembled WGS sequence"/>
</dbReference>
<sequence length="174" mass="19276">MKQARFWLQIVAVMILLLAAVGCSSKSAVPNAGPSNGQKGETQENTADQKDPSELLVTPEDEMGWGTDDEGDDVIPPLDGEAALKLRDEGVTRFFTVFYDGGKKCKPLEERQIGDDPLGYYFFCDDMNTKDKIKEYLEPSYADALITEWVDSDTVVEKDGKLAYMPYDVSALTD</sequence>
<proteinExistence type="predicted"/>
<accession>A0A5D0D432</accession>
<keyword evidence="2" id="KW-0732">Signal</keyword>
<dbReference type="RefSeq" id="WP_148450935.1">
    <property type="nucleotide sequence ID" value="NZ_VSDO01000001.1"/>
</dbReference>
<organism evidence="3 4">
    <name type="scientific">Paenibacillus faecis</name>
    <dbReference type="NCBI Taxonomy" id="862114"/>
    <lineage>
        <taxon>Bacteria</taxon>
        <taxon>Bacillati</taxon>
        <taxon>Bacillota</taxon>
        <taxon>Bacilli</taxon>
        <taxon>Bacillales</taxon>
        <taxon>Paenibacillaceae</taxon>
        <taxon>Paenibacillus</taxon>
    </lineage>
</organism>
<dbReference type="EMBL" id="VSDO01000001">
    <property type="protein sequence ID" value="TYA15345.1"/>
    <property type="molecule type" value="Genomic_DNA"/>
</dbReference>
<gene>
    <name evidence="3" type="ORF">FRY98_06885</name>
</gene>
<evidence type="ECO:0000256" key="1">
    <source>
        <dbReference type="SAM" id="MobiDB-lite"/>
    </source>
</evidence>
<feature type="chain" id="PRO_5022809602" evidence="2">
    <location>
        <begin position="29"/>
        <end position="174"/>
    </location>
</feature>
<dbReference type="InterPro" id="IPR053749">
    <property type="entry name" value="TA_system-associated_sf"/>
</dbReference>
<evidence type="ECO:0000256" key="2">
    <source>
        <dbReference type="SAM" id="SignalP"/>
    </source>
</evidence>
<evidence type="ECO:0000313" key="3">
    <source>
        <dbReference type="EMBL" id="TYA15345.1"/>
    </source>
</evidence>
<keyword evidence="4" id="KW-1185">Reference proteome</keyword>
<reference evidence="3 4" key="1">
    <citation type="submission" date="2019-08" db="EMBL/GenBank/DDBJ databases">
        <title>Genome sequencing of Paenibacillus faecis DSM 23593(T).</title>
        <authorList>
            <person name="Kook J.-K."/>
            <person name="Park S.-N."/>
            <person name="Lim Y.K."/>
        </authorList>
    </citation>
    <scope>NUCLEOTIDE SEQUENCE [LARGE SCALE GENOMIC DNA]</scope>
    <source>
        <strain evidence="3 4">DSM 23593</strain>
    </source>
</reference>
<feature type="compositionally biased region" description="Polar residues" evidence="1">
    <location>
        <begin position="28"/>
        <end position="46"/>
    </location>
</feature>
<feature type="compositionally biased region" description="Acidic residues" evidence="1">
    <location>
        <begin position="59"/>
        <end position="73"/>
    </location>
</feature>
<feature type="signal peptide" evidence="2">
    <location>
        <begin position="1"/>
        <end position="28"/>
    </location>
</feature>
<dbReference type="AlphaFoldDB" id="A0A5D0D432"/>
<dbReference type="Pfam" id="PF16800">
    <property type="entry name" value="Endopep_inhib"/>
    <property type="match status" value="1"/>
</dbReference>
<dbReference type="PROSITE" id="PS51257">
    <property type="entry name" value="PROKAR_LIPOPROTEIN"/>
    <property type="match status" value="1"/>
</dbReference>
<dbReference type="OrthoDB" id="2615856at2"/>
<dbReference type="InterPro" id="IPR031841">
    <property type="entry name" value="Endopep_inhib"/>
</dbReference>
<comment type="caution">
    <text evidence="3">The sequence shown here is derived from an EMBL/GenBank/DDBJ whole genome shotgun (WGS) entry which is preliminary data.</text>
</comment>
<protein>
    <submittedName>
        <fullName evidence="3">Uncharacterized protein</fullName>
    </submittedName>
</protein>